<keyword evidence="1" id="KW-1133">Transmembrane helix</keyword>
<feature type="transmembrane region" description="Helical" evidence="1">
    <location>
        <begin position="41"/>
        <end position="60"/>
    </location>
</feature>
<dbReference type="EMBL" id="BAABCS010000003">
    <property type="protein sequence ID" value="GAA4041574.1"/>
    <property type="molecule type" value="Genomic_DNA"/>
</dbReference>
<comment type="caution">
    <text evidence="2">The sequence shown here is derived from an EMBL/GenBank/DDBJ whole genome shotgun (WGS) entry which is preliminary data.</text>
</comment>
<organism evidence="2 3">
    <name type="scientific">Flavobacterium chungnamense</name>
    <dbReference type="NCBI Taxonomy" id="706182"/>
    <lineage>
        <taxon>Bacteria</taxon>
        <taxon>Pseudomonadati</taxon>
        <taxon>Bacteroidota</taxon>
        <taxon>Flavobacteriia</taxon>
        <taxon>Flavobacteriales</taxon>
        <taxon>Flavobacteriaceae</taxon>
        <taxon>Flavobacterium</taxon>
    </lineage>
</organism>
<evidence type="ECO:0000313" key="3">
    <source>
        <dbReference type="Proteomes" id="UP001500426"/>
    </source>
</evidence>
<gene>
    <name evidence="2" type="ORF">GCM10022388_02780</name>
</gene>
<evidence type="ECO:0000256" key="1">
    <source>
        <dbReference type="SAM" id="Phobius"/>
    </source>
</evidence>
<name>A0ABP7UEF5_9FLAO</name>
<dbReference type="InterPro" id="IPR021215">
    <property type="entry name" value="DUF2752"/>
</dbReference>
<feature type="transmembrane region" description="Helical" evidence="1">
    <location>
        <begin position="69"/>
        <end position="87"/>
    </location>
</feature>
<dbReference type="Pfam" id="PF10825">
    <property type="entry name" value="DUF2752"/>
    <property type="match status" value="1"/>
</dbReference>
<proteinExistence type="predicted"/>
<keyword evidence="3" id="KW-1185">Reference proteome</keyword>
<evidence type="ECO:0000313" key="2">
    <source>
        <dbReference type="EMBL" id="GAA4041574.1"/>
    </source>
</evidence>
<accession>A0ABP7UEF5</accession>
<dbReference type="RefSeq" id="WP_345089565.1">
    <property type="nucleotide sequence ID" value="NZ_BAABCS010000003.1"/>
</dbReference>
<reference evidence="3" key="1">
    <citation type="journal article" date="2019" name="Int. J. Syst. Evol. Microbiol.">
        <title>The Global Catalogue of Microorganisms (GCM) 10K type strain sequencing project: providing services to taxonomists for standard genome sequencing and annotation.</title>
        <authorList>
            <consortium name="The Broad Institute Genomics Platform"/>
            <consortium name="The Broad Institute Genome Sequencing Center for Infectious Disease"/>
            <person name="Wu L."/>
            <person name="Ma J."/>
        </authorList>
    </citation>
    <scope>NUCLEOTIDE SEQUENCE [LARGE SCALE GENOMIC DNA]</scope>
    <source>
        <strain evidence="3">JCM 17068</strain>
    </source>
</reference>
<keyword evidence="1" id="KW-0472">Membrane</keyword>
<dbReference type="Proteomes" id="UP001500426">
    <property type="component" value="Unassembled WGS sequence"/>
</dbReference>
<protein>
    <submittedName>
        <fullName evidence="2">DUF2752 domain-containing protein</fullName>
    </submittedName>
</protein>
<keyword evidence="1" id="KW-0812">Transmembrane</keyword>
<sequence length="93" mass="11114">MEEYMLPCFFKSYTGLDCIGCGIQRSINFLFHGEFIKAFEIFPAIYTTIFFFVFIGLHLFDKRREYHKMVIFLAIANASIMIISYVYKMKFLY</sequence>